<sequence length="282" mass="30821">MLKTPFRLTKPAVLTAIGLTLIGGAVVAQVQPMEPIQWDKRRLDQLDRNVRRLERALTQRNAAGEPVLVELDPEVVALQGQVSILERRLGDVEQTFQRMNADSERLTFQLDEATRENTQLSRRLRDLEGRVERAEKAAEEAAELNGPVVANSPTGDAAQDLQAAMRLAGEDAVRGGRALETVIVTWPNTPQAREANSRLGDLHVAARDNAAAVQAYAAALNGWPRTPWAPETTLKLAEALRATDRATQACGALTEFGRRYAEAATAAQKTRATQLRTRASCS</sequence>
<dbReference type="Gene3D" id="1.10.287.1490">
    <property type="match status" value="1"/>
</dbReference>
<dbReference type="AlphaFoldDB" id="A0A172Y711"/>
<protein>
    <submittedName>
        <fullName evidence="1">Tol-pal system protein</fullName>
    </submittedName>
</protein>
<organism evidence="1 2">
    <name type="scientific">Brevundimonas naejangsanensis</name>
    <dbReference type="NCBI Taxonomy" id="588932"/>
    <lineage>
        <taxon>Bacteria</taxon>
        <taxon>Pseudomonadati</taxon>
        <taxon>Pseudomonadota</taxon>
        <taxon>Alphaproteobacteria</taxon>
        <taxon>Caulobacterales</taxon>
        <taxon>Caulobacteraceae</taxon>
        <taxon>Brevundimonas</taxon>
    </lineage>
</organism>
<keyword evidence="2" id="KW-1185">Reference proteome</keyword>
<dbReference type="eggNOG" id="COG1729">
    <property type="taxonomic scope" value="Bacteria"/>
</dbReference>
<dbReference type="InterPro" id="IPR011990">
    <property type="entry name" value="TPR-like_helical_dom_sf"/>
</dbReference>
<name>A0A172Y711_9CAUL</name>
<dbReference type="KEGG" id="bne:DA69_09800"/>
<proteinExistence type="predicted"/>
<reference evidence="1 2" key="1">
    <citation type="journal article" date="2014" name="Genome Announc.">
        <title>Genome Sequence of a Promising Hydrogen-Producing Facultative Anaerobic Bacterium, Brevundimonas naejangsanensis Strain B1.</title>
        <authorList>
            <person name="Su H."/>
            <person name="Zhang T."/>
            <person name="Bao M."/>
            <person name="Jiang Y."/>
            <person name="Wang Y."/>
            <person name="Tan T."/>
        </authorList>
    </citation>
    <scope>NUCLEOTIDE SEQUENCE [LARGE SCALE GENOMIC DNA]</scope>
    <source>
        <strain evidence="1 2">B1</strain>
    </source>
</reference>
<evidence type="ECO:0000313" key="2">
    <source>
        <dbReference type="Proteomes" id="UP000077603"/>
    </source>
</evidence>
<dbReference type="STRING" id="588932.DA69_09800"/>
<evidence type="ECO:0000313" key="1">
    <source>
        <dbReference type="EMBL" id="ANF55014.1"/>
    </source>
</evidence>
<dbReference type="RefSeq" id="WP_025978543.1">
    <property type="nucleotide sequence ID" value="NZ_CP015614.1"/>
</dbReference>
<dbReference type="Gene3D" id="1.25.40.10">
    <property type="entry name" value="Tetratricopeptide repeat domain"/>
    <property type="match status" value="1"/>
</dbReference>
<accession>A0A172Y711</accession>
<dbReference type="EMBL" id="CP015614">
    <property type="protein sequence ID" value="ANF55014.1"/>
    <property type="molecule type" value="Genomic_DNA"/>
</dbReference>
<dbReference type="OrthoDB" id="7185608at2"/>
<dbReference type="Proteomes" id="UP000077603">
    <property type="component" value="Chromosome"/>
</dbReference>
<gene>
    <name evidence="1" type="ORF">DA69_09800</name>
</gene>